<dbReference type="EMBL" id="JACXXH010000001">
    <property type="protein sequence ID" value="MBD3862476.1"/>
    <property type="molecule type" value="Genomic_DNA"/>
</dbReference>
<reference evidence="1 2" key="1">
    <citation type="submission" date="2020-09" db="EMBL/GenBank/DDBJ databases">
        <title>Bacillus nautilus sp. nov., Chryseoglobus crepusculi sp. nov, and Psychrobacter noctis sp. nov., isolated from deep-sea sponges from the equatorial Atlantic.</title>
        <authorList>
            <person name="Stennett H.L."/>
            <person name="Williams S.E."/>
        </authorList>
    </citation>
    <scope>NUCLEOTIDE SEQUENCE [LARGE SCALE GENOMIC DNA]</scope>
    <source>
        <strain evidence="1 2">28M-24</strain>
    </source>
</reference>
<proteinExistence type="predicted"/>
<comment type="caution">
    <text evidence="1">The sequence shown here is derived from an EMBL/GenBank/DDBJ whole genome shotgun (WGS) entry which is preliminary data.</text>
</comment>
<evidence type="ECO:0000313" key="2">
    <source>
        <dbReference type="Proteomes" id="UP000627521"/>
    </source>
</evidence>
<keyword evidence="2" id="KW-1185">Reference proteome</keyword>
<sequence length="67" mass="8071">MIKQYKTENDLEKDLKRLSLEKQIAWEELKAIKGDFKEAVQPPNWLQTGYKMFTKFGMMMLFKKIIK</sequence>
<dbReference type="RefSeq" id="WP_028281664.1">
    <property type="nucleotide sequence ID" value="NZ_CAXBHU010000001.1"/>
</dbReference>
<dbReference type="Proteomes" id="UP000627521">
    <property type="component" value="Unassembled WGS sequence"/>
</dbReference>
<evidence type="ECO:0000313" key="1">
    <source>
        <dbReference type="EMBL" id="MBD3862476.1"/>
    </source>
</evidence>
<gene>
    <name evidence="1" type="ORF">IEG06_03360</name>
</gene>
<organism evidence="1 2">
    <name type="scientific">Olleya marilimosa</name>
    <dbReference type="NCBI Taxonomy" id="272164"/>
    <lineage>
        <taxon>Bacteria</taxon>
        <taxon>Pseudomonadati</taxon>
        <taxon>Bacteroidota</taxon>
        <taxon>Flavobacteriia</taxon>
        <taxon>Flavobacteriales</taxon>
        <taxon>Flavobacteriaceae</taxon>
    </lineage>
</organism>
<protein>
    <submittedName>
        <fullName evidence="1">Uncharacterized protein</fullName>
    </submittedName>
</protein>
<accession>A0ABR8LQH6</accession>
<name>A0ABR8LQH6_9FLAO</name>